<dbReference type="GO" id="GO:0016020">
    <property type="term" value="C:membrane"/>
    <property type="evidence" value="ECO:0007669"/>
    <property type="project" value="GOC"/>
</dbReference>
<keyword evidence="3 7" id="KW-0808">Transferase</keyword>
<proteinExistence type="inferred from homology"/>
<dbReference type="Pfam" id="PF00132">
    <property type="entry name" value="Hexapep"/>
    <property type="match status" value="1"/>
</dbReference>
<evidence type="ECO:0000256" key="2">
    <source>
        <dbReference type="ARBA" id="ARBA00022556"/>
    </source>
</evidence>
<comment type="catalytic activity">
    <reaction evidence="7">
        <text>a UDP-3-O-[(3R)-3-hydroxyacyl]-alpha-D-glucosamine + a (3R)-hydroxyacyl-[ACP] = a UDP-2-N,3-O-bis[(3R)-3-hydroxyacyl]-alpha-D-glucosamine + holo-[ACP] + H(+)</text>
        <dbReference type="Rhea" id="RHEA:53836"/>
        <dbReference type="Rhea" id="RHEA-COMP:9685"/>
        <dbReference type="Rhea" id="RHEA-COMP:9945"/>
        <dbReference type="ChEBI" id="CHEBI:15378"/>
        <dbReference type="ChEBI" id="CHEBI:64479"/>
        <dbReference type="ChEBI" id="CHEBI:78827"/>
        <dbReference type="ChEBI" id="CHEBI:137740"/>
        <dbReference type="ChEBI" id="CHEBI:137748"/>
        <dbReference type="EC" id="2.3.1.191"/>
    </reaction>
</comment>
<keyword evidence="2 7" id="KW-0441">Lipid A biosynthesis</keyword>
<accession>A0A1I5P106</accession>
<protein>
    <recommendedName>
        <fullName evidence="7">UDP-3-O-acylglucosamine N-acyltransferase</fullName>
        <ecNumber evidence="7">2.3.1.191</ecNumber>
    </recommendedName>
</protein>
<dbReference type="EC" id="2.3.1.191" evidence="7"/>
<dbReference type="PROSITE" id="PS00101">
    <property type="entry name" value="HEXAPEP_TRANSFERASES"/>
    <property type="match status" value="1"/>
</dbReference>
<dbReference type="InterPro" id="IPR018357">
    <property type="entry name" value="Hexapep_transf_CS"/>
</dbReference>
<keyword evidence="5 7" id="KW-0443">Lipid metabolism</keyword>
<dbReference type="NCBIfam" id="NF002060">
    <property type="entry name" value="PRK00892.1"/>
    <property type="match status" value="1"/>
</dbReference>
<dbReference type="PANTHER" id="PTHR43378">
    <property type="entry name" value="UDP-3-O-ACYLGLUCOSAMINE N-ACYLTRANSFERASE"/>
    <property type="match status" value="1"/>
</dbReference>
<evidence type="ECO:0000256" key="5">
    <source>
        <dbReference type="ARBA" id="ARBA00023098"/>
    </source>
</evidence>
<dbReference type="InterPro" id="IPR001451">
    <property type="entry name" value="Hexapep"/>
</dbReference>
<keyword evidence="6 7" id="KW-0012">Acyltransferase</keyword>
<dbReference type="GO" id="GO:0103118">
    <property type="term" value="F:UDP-3-O-[(3R)-3-hydroxyacyl]-glucosamine N-acyltransferase activity"/>
    <property type="evidence" value="ECO:0007669"/>
    <property type="project" value="UniProtKB-EC"/>
</dbReference>
<evidence type="ECO:0000256" key="4">
    <source>
        <dbReference type="ARBA" id="ARBA00022737"/>
    </source>
</evidence>
<reference evidence="8 9" key="1">
    <citation type="submission" date="2016-10" db="EMBL/GenBank/DDBJ databases">
        <authorList>
            <person name="de Groot N.N."/>
        </authorList>
    </citation>
    <scope>NUCLEOTIDE SEQUENCE [LARGE SCALE GENOMIC DNA]</scope>
    <source>
        <strain evidence="8 9">DSM 19547</strain>
    </source>
</reference>
<dbReference type="CDD" id="cd03352">
    <property type="entry name" value="LbH_LpxD"/>
    <property type="match status" value="1"/>
</dbReference>
<comment type="function">
    <text evidence="7">Catalyzes the N-acylation of UDP-3-O-acylglucosamine using 3-hydroxyacyl-ACP as the acyl donor. Is involved in the biosynthesis of lipid A, a phosphorylated glycolipid that anchors the lipopolysaccharide to the outer membrane of the cell.</text>
</comment>
<dbReference type="Pfam" id="PF14602">
    <property type="entry name" value="Hexapep_2"/>
    <property type="match status" value="1"/>
</dbReference>
<comment type="similarity">
    <text evidence="7">Belongs to the transferase hexapeptide repeat family. LpxD subfamily.</text>
</comment>
<dbReference type="Gene3D" id="2.160.10.10">
    <property type="entry name" value="Hexapeptide repeat proteins"/>
    <property type="match status" value="1"/>
</dbReference>
<dbReference type="InterPro" id="IPR007691">
    <property type="entry name" value="LpxD"/>
</dbReference>
<dbReference type="OrthoDB" id="9784739at2"/>
<dbReference type="SUPFAM" id="SSF51161">
    <property type="entry name" value="Trimeric LpxA-like enzymes"/>
    <property type="match status" value="1"/>
</dbReference>
<dbReference type="NCBIfam" id="TIGR01853">
    <property type="entry name" value="lipid_A_lpxD"/>
    <property type="match status" value="1"/>
</dbReference>
<evidence type="ECO:0000313" key="8">
    <source>
        <dbReference type="EMBL" id="SFP27734.1"/>
    </source>
</evidence>
<feature type="active site" description="Proton acceptor" evidence="7">
    <location>
        <position position="264"/>
    </location>
</feature>
<dbReference type="PANTHER" id="PTHR43378:SF2">
    <property type="entry name" value="UDP-3-O-ACYLGLUCOSAMINE N-ACYLTRANSFERASE 1, MITOCHONDRIAL-RELATED"/>
    <property type="match status" value="1"/>
</dbReference>
<dbReference type="GO" id="GO:0009245">
    <property type="term" value="P:lipid A biosynthetic process"/>
    <property type="evidence" value="ECO:0007669"/>
    <property type="project" value="UniProtKB-UniRule"/>
</dbReference>
<dbReference type="STRING" id="441119.SAMN04488047_104184"/>
<evidence type="ECO:0000256" key="1">
    <source>
        <dbReference type="ARBA" id="ARBA00022516"/>
    </source>
</evidence>
<dbReference type="Gene3D" id="3.40.1390.10">
    <property type="entry name" value="MurE/MurF, N-terminal domain"/>
    <property type="match status" value="1"/>
</dbReference>
<dbReference type="RefSeq" id="WP_093419926.1">
    <property type="nucleotide sequence ID" value="NZ_FOXA01000004.1"/>
</dbReference>
<evidence type="ECO:0000256" key="3">
    <source>
        <dbReference type="ARBA" id="ARBA00022679"/>
    </source>
</evidence>
<keyword evidence="4 7" id="KW-0677">Repeat</keyword>
<dbReference type="Proteomes" id="UP000199356">
    <property type="component" value="Unassembled WGS sequence"/>
</dbReference>
<dbReference type="HAMAP" id="MF_00523">
    <property type="entry name" value="LpxD"/>
    <property type="match status" value="1"/>
</dbReference>
<comment type="pathway">
    <text evidence="7">Bacterial outer membrane biogenesis; LPS lipid A biosynthesis.</text>
</comment>
<dbReference type="GO" id="GO:0016410">
    <property type="term" value="F:N-acyltransferase activity"/>
    <property type="evidence" value="ECO:0007669"/>
    <property type="project" value="InterPro"/>
</dbReference>
<keyword evidence="1 7" id="KW-0444">Lipid biosynthesis</keyword>
<evidence type="ECO:0000313" key="9">
    <source>
        <dbReference type="Proteomes" id="UP000199356"/>
    </source>
</evidence>
<sequence>MTKGAERYRLSDIAEALHARLYGDGDLMISGAAEPAMAGPEDLALAMAPKYAEGLPKGSARAAILWEGADWQALGLDAALFVPRPRYALAGLTKRLDPGPAIADGIHPTAVVDPSAVIGPGAAIAPFVVIGPGVTIGRGARIASHVSVGEGATIGDDVLLHAGVRVGRNVRIGDRFIAQPNASIGGDGLSFVTPEKSGVERARETMGDQGELLRQSWTRIHSLGSVVIGDDVEVGANACIDAGTIRPTRVGTGTKIDDLCMVAHNVEVGEHCLMAGLTGIAGSTKVGDRCVFGGQSGVVDNIEVGDDVIVTAATKVLSNAPAGRVLMGYPAVKLETHVDMYKALRRLPRLLSELRGGKKAVPKSGENG</sequence>
<evidence type="ECO:0000256" key="7">
    <source>
        <dbReference type="HAMAP-Rule" id="MF_00523"/>
    </source>
</evidence>
<dbReference type="AlphaFoldDB" id="A0A1I5P106"/>
<dbReference type="InterPro" id="IPR011004">
    <property type="entry name" value="Trimer_LpxA-like_sf"/>
</dbReference>
<keyword evidence="9" id="KW-1185">Reference proteome</keyword>
<gene>
    <name evidence="7" type="primary">lpxD</name>
    <name evidence="8" type="ORF">SAMN04488047_104184</name>
</gene>
<name>A0A1I5P106_9RHOB</name>
<dbReference type="UniPathway" id="UPA00973"/>
<dbReference type="EMBL" id="FOXA01000004">
    <property type="protein sequence ID" value="SFP27734.1"/>
    <property type="molecule type" value="Genomic_DNA"/>
</dbReference>
<comment type="subunit">
    <text evidence="7">Homotrimer.</text>
</comment>
<organism evidence="8 9">
    <name type="scientific">Tranquillimonas alkanivorans</name>
    <dbReference type="NCBI Taxonomy" id="441119"/>
    <lineage>
        <taxon>Bacteria</taxon>
        <taxon>Pseudomonadati</taxon>
        <taxon>Pseudomonadota</taxon>
        <taxon>Alphaproteobacteria</taxon>
        <taxon>Rhodobacterales</taxon>
        <taxon>Roseobacteraceae</taxon>
        <taxon>Tranquillimonas</taxon>
    </lineage>
</organism>
<evidence type="ECO:0000256" key="6">
    <source>
        <dbReference type="ARBA" id="ARBA00023315"/>
    </source>
</evidence>